<keyword evidence="2" id="KW-0406">Ion transport</keyword>
<dbReference type="Gene3D" id="2.60.40.1120">
    <property type="entry name" value="Carboxypeptidase-like, regulatory domain"/>
    <property type="match status" value="1"/>
</dbReference>
<dbReference type="InterPro" id="IPR011662">
    <property type="entry name" value="Secretin/TonB_short_N"/>
</dbReference>
<evidence type="ECO:0000256" key="2">
    <source>
        <dbReference type="ARBA" id="ARBA00022496"/>
    </source>
</evidence>
<keyword evidence="1 6" id="KW-0813">Transport</keyword>
<sequence length="1122" mass="122748">MKLTTFLLLVACLQISAKGFSQQITLKERNAPLKKVLKEIARQAGISIVYDESLLARTSRVNIDIKDMPVKQAMNMLLLNQPVSFSIEGQKIVIQPMAADIRPVAADTVITVSGRVTTETGEALPGATVRVNGTNTGTSTDGDGRYSLKVPGKNSTLVFSILGYTSKTLAFSGSSLNVQLSLSETALTETVVVGYGTQKKAVVTGAISSVRAKDLEGMPINRIEQALQGRTAGVTIASNSGQPGSAATVRVRGITSFNNNDPLWVVDGVVVDNGGIGYLNQNDIESIQVLKDAASQAIYGARAASGVILVTTKKGKAGKLTISYNGYYGTSQPARKLDMLNATEYATLRNEQAVNGGSAPVFADPASYGKGTDWQSTIFNNSAKRMNHELSVSGGGEKSTFYTSFGYLDQEGIVATEISRYKRFNFRINSTYKITPWLTFGENIGYAYDRSVGLGNTNSEFGGPLSSAINLDPITPVIETDPAKLSAVPYAGNEAKLRRDAQGRAYGVSTIVAQEMTNPLAFISTRLGNYGWSHNAVGNVYLEAEPIKGLRVRSTLGSKVAFWGSENFTPLFFLNSSNNPANNSFQRTNNSTFAWNFENTLSYSKDINAHSFTVLLGQGAYMDNRSRNTSVTFQNVPAVTFKEASMNYKVTAPNRVSDGGEGVEHTIASLFARVNYAYDEKYLLEAIIRRDGSSRFGPNKKYGVFPSFSLGWVPSRESFWPQNNVVDMLKFRGGYGEVGNDNIGDGAYLPTIGSGRNYTLTNSDLAYPGSSPNAPANPDLKWETTVQSNIGFEALLFKDFTVEFDWFKKLSKDILMYPDIPWYMGAAGNPADNVGSMENKGVELALTYRKNIGDFEFNLGGNVSYIKNKVTFIGDGVKFITVGQASFQTMNAITRTEVGQPFNAFYMFKQMGVFQNQAEIDSYVGKSGQKIQPNAKPGDFRWFDKNGDGVISDDDRDYIGNPTPNWTYGMTLNAAYKGFDIVVFAQGAAGNQIFQGLRRLDIMNANWQRKSLGRWTGEGSTNSYPRLSIKDDNKNFTNPSEFYLEDGDYWRLKVLQIGYTLPASLVNKAGFERVRVHVMSENLITFTKYTGYDPEIGGGVLSIDRGIYPQARTFMVGLNFTY</sequence>
<dbReference type="PROSITE" id="PS52016">
    <property type="entry name" value="TONB_DEPENDENT_REC_3"/>
    <property type="match status" value="1"/>
</dbReference>
<dbReference type="Gene3D" id="2.170.130.10">
    <property type="entry name" value="TonB-dependent receptor, plug domain"/>
    <property type="match status" value="1"/>
</dbReference>
<evidence type="ECO:0000256" key="3">
    <source>
        <dbReference type="ARBA" id="ARBA00023004"/>
    </source>
</evidence>
<dbReference type="Gene3D" id="3.55.50.30">
    <property type="match status" value="1"/>
</dbReference>
<dbReference type="InterPro" id="IPR037066">
    <property type="entry name" value="Plug_dom_sf"/>
</dbReference>
<dbReference type="InterPro" id="IPR000531">
    <property type="entry name" value="Beta-barrel_TonB"/>
</dbReference>
<keyword evidence="2" id="KW-0410">Iron transport</keyword>
<keyword evidence="7" id="KW-0798">TonB box</keyword>
<dbReference type="AlphaFoldDB" id="A0A3N4MDY4"/>
<keyword evidence="4 6" id="KW-0472">Membrane</keyword>
<dbReference type="InterPro" id="IPR023996">
    <property type="entry name" value="TonB-dep_OMP_SusC/RagA"/>
</dbReference>
<dbReference type="NCBIfam" id="TIGR04056">
    <property type="entry name" value="OMP_RagA_SusC"/>
    <property type="match status" value="1"/>
</dbReference>
<protein>
    <submittedName>
        <fullName evidence="9">SusC/RagA family TonB-linked outer membrane protein</fullName>
    </submittedName>
</protein>
<evidence type="ECO:0000259" key="8">
    <source>
        <dbReference type="SMART" id="SM00965"/>
    </source>
</evidence>
<comment type="caution">
    <text evidence="9">The sequence shown here is derived from an EMBL/GenBank/DDBJ whole genome shotgun (WGS) entry which is preliminary data.</text>
</comment>
<dbReference type="Proteomes" id="UP000279089">
    <property type="component" value="Unassembled WGS sequence"/>
</dbReference>
<evidence type="ECO:0000256" key="5">
    <source>
        <dbReference type="ARBA" id="ARBA00023237"/>
    </source>
</evidence>
<accession>A0A3N4MDY4</accession>
<keyword evidence="6" id="KW-1134">Transmembrane beta strand</keyword>
<dbReference type="Pfam" id="PF07715">
    <property type="entry name" value="Plug"/>
    <property type="match status" value="1"/>
</dbReference>
<evidence type="ECO:0000256" key="4">
    <source>
        <dbReference type="ARBA" id="ARBA00023136"/>
    </source>
</evidence>
<reference evidence="10" key="1">
    <citation type="submission" date="2018-11" db="EMBL/GenBank/DDBJ databases">
        <title>Chitinophaga lutea sp.nov., isolate from arsenic contaminated soil.</title>
        <authorList>
            <person name="Zong Y."/>
        </authorList>
    </citation>
    <scope>NUCLEOTIDE SEQUENCE [LARGE SCALE GENOMIC DNA]</scope>
    <source>
        <strain evidence="10">YLT18</strain>
    </source>
</reference>
<dbReference type="NCBIfam" id="TIGR04057">
    <property type="entry name" value="SusC_RagA_signa"/>
    <property type="match status" value="1"/>
</dbReference>
<dbReference type="GO" id="GO:0009279">
    <property type="term" value="C:cell outer membrane"/>
    <property type="evidence" value="ECO:0007669"/>
    <property type="project" value="UniProtKB-SubCell"/>
</dbReference>
<evidence type="ECO:0000313" key="9">
    <source>
        <dbReference type="EMBL" id="RPD42172.1"/>
    </source>
</evidence>
<comment type="subcellular location">
    <subcellularLocation>
        <location evidence="6">Cell outer membrane</location>
        <topology evidence="6">Multi-pass membrane protein</topology>
    </subcellularLocation>
</comment>
<gene>
    <name evidence="9" type="ORF">EG028_06590</name>
</gene>
<dbReference type="SUPFAM" id="SSF56935">
    <property type="entry name" value="Porins"/>
    <property type="match status" value="1"/>
</dbReference>
<evidence type="ECO:0000256" key="1">
    <source>
        <dbReference type="ARBA" id="ARBA00022448"/>
    </source>
</evidence>
<keyword evidence="3" id="KW-0408">Iron</keyword>
<evidence type="ECO:0000256" key="6">
    <source>
        <dbReference type="PROSITE-ProRule" id="PRU01360"/>
    </source>
</evidence>
<dbReference type="Pfam" id="PF13715">
    <property type="entry name" value="CarbopepD_reg_2"/>
    <property type="match status" value="1"/>
</dbReference>
<evidence type="ECO:0000256" key="7">
    <source>
        <dbReference type="RuleBase" id="RU003357"/>
    </source>
</evidence>
<dbReference type="Pfam" id="PF00593">
    <property type="entry name" value="TonB_dep_Rec_b-barrel"/>
    <property type="match status" value="1"/>
</dbReference>
<name>A0A3N4MDY4_9BACT</name>
<dbReference type="Pfam" id="PF07660">
    <property type="entry name" value="STN"/>
    <property type="match status" value="1"/>
</dbReference>
<dbReference type="InterPro" id="IPR008969">
    <property type="entry name" value="CarboxyPept-like_regulatory"/>
</dbReference>
<evidence type="ECO:0000313" key="10">
    <source>
        <dbReference type="Proteomes" id="UP000279089"/>
    </source>
</evidence>
<proteinExistence type="inferred from homology"/>
<dbReference type="InterPro" id="IPR023997">
    <property type="entry name" value="TonB-dep_OMP_SusC/RagA_CS"/>
</dbReference>
<feature type="domain" description="Secretin/TonB short N-terminal" evidence="8">
    <location>
        <begin position="46"/>
        <end position="97"/>
    </location>
</feature>
<keyword evidence="5 6" id="KW-0998">Cell outer membrane</keyword>
<dbReference type="InterPro" id="IPR039426">
    <property type="entry name" value="TonB-dep_rcpt-like"/>
</dbReference>
<keyword evidence="10" id="KW-1185">Reference proteome</keyword>
<dbReference type="RefSeq" id="WP_120515149.1">
    <property type="nucleotide sequence ID" value="NZ_QXZY01000002.1"/>
</dbReference>
<dbReference type="OrthoDB" id="9768177at2"/>
<dbReference type="EMBL" id="RMBX01000003">
    <property type="protein sequence ID" value="RPD42172.1"/>
    <property type="molecule type" value="Genomic_DNA"/>
</dbReference>
<dbReference type="SMART" id="SM00965">
    <property type="entry name" value="STN"/>
    <property type="match status" value="1"/>
</dbReference>
<dbReference type="GO" id="GO:0006826">
    <property type="term" value="P:iron ion transport"/>
    <property type="evidence" value="ECO:0007669"/>
    <property type="project" value="UniProtKB-KW"/>
</dbReference>
<comment type="similarity">
    <text evidence="6 7">Belongs to the TonB-dependent receptor family.</text>
</comment>
<keyword evidence="6" id="KW-0812">Transmembrane</keyword>
<organism evidence="9 10">
    <name type="scientific">Chitinophaga barathri</name>
    <dbReference type="NCBI Taxonomy" id="1647451"/>
    <lineage>
        <taxon>Bacteria</taxon>
        <taxon>Pseudomonadati</taxon>
        <taxon>Bacteroidota</taxon>
        <taxon>Chitinophagia</taxon>
        <taxon>Chitinophagales</taxon>
        <taxon>Chitinophagaceae</taxon>
        <taxon>Chitinophaga</taxon>
    </lineage>
</organism>
<dbReference type="InterPro" id="IPR012910">
    <property type="entry name" value="Plug_dom"/>
</dbReference>
<dbReference type="SUPFAM" id="SSF49464">
    <property type="entry name" value="Carboxypeptidase regulatory domain-like"/>
    <property type="match status" value="1"/>
</dbReference>